<comment type="caution">
    <text evidence="2">The sequence shown here is derived from an EMBL/GenBank/DDBJ whole genome shotgun (WGS) entry which is preliminary data.</text>
</comment>
<evidence type="ECO:0000313" key="3">
    <source>
        <dbReference type="Proteomes" id="UP001157418"/>
    </source>
</evidence>
<sequence>MDSSSPTTQQFRFTFNSKSEIGTSKIEGGNWNSDSPSEVSSSIHDANCNGTRVHGYIRFQLKVSVQFQVFETNQPKKPRERTRKKASKTVLVPSTFIMQWLVI</sequence>
<evidence type="ECO:0000256" key="1">
    <source>
        <dbReference type="SAM" id="MobiDB-lite"/>
    </source>
</evidence>
<keyword evidence="3" id="KW-1185">Reference proteome</keyword>
<name>A0AAU9NHF3_9ASTR</name>
<feature type="compositionally biased region" description="Polar residues" evidence="1">
    <location>
        <begin position="30"/>
        <end position="43"/>
    </location>
</feature>
<dbReference type="AlphaFoldDB" id="A0AAU9NHF3"/>
<reference evidence="2 3" key="1">
    <citation type="submission" date="2022-01" db="EMBL/GenBank/DDBJ databases">
        <authorList>
            <person name="Xiong W."/>
            <person name="Schranz E."/>
        </authorList>
    </citation>
    <scope>NUCLEOTIDE SEQUENCE [LARGE SCALE GENOMIC DNA]</scope>
</reference>
<accession>A0AAU9NHF3</accession>
<dbReference type="Proteomes" id="UP001157418">
    <property type="component" value="Unassembled WGS sequence"/>
</dbReference>
<organism evidence="2 3">
    <name type="scientific">Lactuca virosa</name>
    <dbReference type="NCBI Taxonomy" id="75947"/>
    <lineage>
        <taxon>Eukaryota</taxon>
        <taxon>Viridiplantae</taxon>
        <taxon>Streptophyta</taxon>
        <taxon>Embryophyta</taxon>
        <taxon>Tracheophyta</taxon>
        <taxon>Spermatophyta</taxon>
        <taxon>Magnoliopsida</taxon>
        <taxon>eudicotyledons</taxon>
        <taxon>Gunneridae</taxon>
        <taxon>Pentapetalae</taxon>
        <taxon>asterids</taxon>
        <taxon>campanulids</taxon>
        <taxon>Asterales</taxon>
        <taxon>Asteraceae</taxon>
        <taxon>Cichorioideae</taxon>
        <taxon>Cichorieae</taxon>
        <taxon>Lactucinae</taxon>
        <taxon>Lactuca</taxon>
    </lineage>
</organism>
<gene>
    <name evidence="2" type="ORF">LVIROSA_LOCUS23530</name>
</gene>
<proteinExistence type="predicted"/>
<dbReference type="EMBL" id="CAKMRJ010004445">
    <property type="protein sequence ID" value="CAH1437191.1"/>
    <property type="molecule type" value="Genomic_DNA"/>
</dbReference>
<feature type="region of interest" description="Disordered" evidence="1">
    <location>
        <begin position="24"/>
        <end position="43"/>
    </location>
</feature>
<evidence type="ECO:0000313" key="2">
    <source>
        <dbReference type="EMBL" id="CAH1437191.1"/>
    </source>
</evidence>
<protein>
    <submittedName>
        <fullName evidence="2">Uncharacterized protein</fullName>
    </submittedName>
</protein>